<name>A0A6J7NKR6_9ZZZZ</name>
<dbReference type="AlphaFoldDB" id="A0A6J7NKR6"/>
<organism evidence="1">
    <name type="scientific">freshwater metagenome</name>
    <dbReference type="NCBI Taxonomy" id="449393"/>
    <lineage>
        <taxon>unclassified sequences</taxon>
        <taxon>metagenomes</taxon>
        <taxon>ecological metagenomes</taxon>
    </lineage>
</organism>
<sequence length="574" mass="61404">MKKIGAILTAVALVLGATSIASAADLIEADESFAMPNDVAFGLHGVVFSDQDTGQVASWLMDQALLSNQLVDPTCDSLEDARCQSSILSFIAILPVCKDLTDINCLAEIGAIKSDGSKVVGKFENYFPLKAENEFVGNASYLLPSGTSGALFSIPGISHKGGDKYYATFTLTGDVNKKTKMSSLASFDTRITPVQLQSAPLITGSCGDGTGCPNAGWAYNKITKTWGGQASGFDGIHSCVTTSSIDSMCAQRFSFPENTRFYLKARVNLSPTGWLHGRIADPNLEFTESGGITTIAIEALPVRVPTVYKSYMWPDLPDYVKSKYEASTGRFILGSGRAFTRQPGSMSQTDPLKRNYISQPNSSSRTGIEELKTWLPTVNDKATAVPSNWSARSLREDELSTANTCFKSDSKVTGIVTTNSTQYSAGPPEFDKKEGSLVYKVAAPHFSSNGDVFKGSYNLVIRSDIARCIYGFSKAPIKAELSIVSADGIPQIATTVLGEKDGWVSLSAQNFEFSAPIIKAKLTQEAEVVVTPTPTPSASSKPVVKAVTITCIKGKTSKKVTAVKPKCPSGYKKK</sequence>
<proteinExistence type="predicted"/>
<evidence type="ECO:0000313" key="1">
    <source>
        <dbReference type="EMBL" id="CAB4991352.1"/>
    </source>
</evidence>
<accession>A0A6J7NKR6</accession>
<gene>
    <name evidence="1" type="ORF">UFOPK4010_00612</name>
</gene>
<protein>
    <submittedName>
        <fullName evidence="1">Unannotated protein</fullName>
    </submittedName>
</protein>
<reference evidence="1" key="1">
    <citation type="submission" date="2020-05" db="EMBL/GenBank/DDBJ databases">
        <authorList>
            <person name="Chiriac C."/>
            <person name="Salcher M."/>
            <person name="Ghai R."/>
            <person name="Kavagutti S V."/>
        </authorList>
    </citation>
    <scope>NUCLEOTIDE SEQUENCE</scope>
</reference>
<dbReference type="EMBL" id="CAFBOU010000040">
    <property type="protein sequence ID" value="CAB4991352.1"/>
    <property type="molecule type" value="Genomic_DNA"/>
</dbReference>